<dbReference type="PANTHER" id="PTHR10430">
    <property type="entry name" value="PEROXIREDOXIN"/>
    <property type="match status" value="1"/>
</dbReference>
<evidence type="ECO:0000256" key="3">
    <source>
        <dbReference type="ARBA" id="ARBA00022862"/>
    </source>
</evidence>
<dbReference type="AlphaFoldDB" id="A0AAD2JGN6"/>
<gene>
    <name evidence="7" type="ORF">CYCCA115_LOCUS11646</name>
</gene>
<dbReference type="GO" id="GO:0045454">
    <property type="term" value="P:cell redox homeostasis"/>
    <property type="evidence" value="ECO:0007669"/>
    <property type="project" value="TreeGrafter"/>
</dbReference>
<dbReference type="InterPro" id="IPR013740">
    <property type="entry name" value="Redoxin"/>
</dbReference>
<dbReference type="Gene3D" id="3.40.30.10">
    <property type="entry name" value="Glutaredoxin"/>
    <property type="match status" value="1"/>
</dbReference>
<name>A0AAD2JGN6_9STRA</name>
<dbReference type="SUPFAM" id="SSF52833">
    <property type="entry name" value="Thioredoxin-like"/>
    <property type="match status" value="1"/>
</dbReference>
<dbReference type="InterPro" id="IPR037944">
    <property type="entry name" value="PRX5-like"/>
</dbReference>
<feature type="chain" id="PRO_5042165114" description="Redoxin domain-containing protein" evidence="5">
    <location>
        <begin position="31"/>
        <end position="219"/>
    </location>
</feature>
<dbReference type="GO" id="GO:0005737">
    <property type="term" value="C:cytoplasm"/>
    <property type="evidence" value="ECO:0007669"/>
    <property type="project" value="TreeGrafter"/>
</dbReference>
<evidence type="ECO:0000259" key="6">
    <source>
        <dbReference type="Pfam" id="PF08534"/>
    </source>
</evidence>
<accession>A0AAD2JGN6</accession>
<dbReference type="PANTHER" id="PTHR10430:SF16">
    <property type="entry name" value="PEROXIREDOXIN-5, MITOCHONDRIAL"/>
    <property type="match status" value="1"/>
</dbReference>
<comment type="caution">
    <text evidence="7">The sequence shown here is derived from an EMBL/GenBank/DDBJ whole genome shotgun (WGS) entry which is preliminary data.</text>
</comment>
<keyword evidence="5" id="KW-0732">Signal</keyword>
<protein>
    <recommendedName>
        <fullName evidence="6">Redoxin domain-containing protein</fullName>
    </recommendedName>
</protein>
<dbReference type="Pfam" id="PF08534">
    <property type="entry name" value="Redoxin"/>
    <property type="match status" value="1"/>
</dbReference>
<dbReference type="GO" id="GO:0042744">
    <property type="term" value="P:hydrogen peroxide catabolic process"/>
    <property type="evidence" value="ECO:0007669"/>
    <property type="project" value="TreeGrafter"/>
</dbReference>
<evidence type="ECO:0000313" key="7">
    <source>
        <dbReference type="EMBL" id="CAJ1948497.1"/>
    </source>
</evidence>
<dbReference type="InterPro" id="IPR036249">
    <property type="entry name" value="Thioredoxin-like_sf"/>
</dbReference>
<feature type="signal peptide" evidence="5">
    <location>
        <begin position="1"/>
        <end position="30"/>
    </location>
</feature>
<organism evidence="7 8">
    <name type="scientific">Cylindrotheca closterium</name>
    <dbReference type="NCBI Taxonomy" id="2856"/>
    <lineage>
        <taxon>Eukaryota</taxon>
        <taxon>Sar</taxon>
        <taxon>Stramenopiles</taxon>
        <taxon>Ochrophyta</taxon>
        <taxon>Bacillariophyta</taxon>
        <taxon>Bacillariophyceae</taxon>
        <taxon>Bacillariophycidae</taxon>
        <taxon>Bacillariales</taxon>
        <taxon>Bacillariaceae</taxon>
        <taxon>Cylindrotheca</taxon>
    </lineage>
</organism>
<proteinExistence type="inferred from homology"/>
<evidence type="ECO:0000256" key="1">
    <source>
        <dbReference type="ARBA" id="ARBA00010505"/>
    </source>
</evidence>
<keyword evidence="8" id="KW-1185">Reference proteome</keyword>
<keyword evidence="4" id="KW-0560">Oxidoreductase</keyword>
<dbReference type="Proteomes" id="UP001295423">
    <property type="component" value="Unassembled WGS sequence"/>
</dbReference>
<evidence type="ECO:0000256" key="4">
    <source>
        <dbReference type="ARBA" id="ARBA00023002"/>
    </source>
</evidence>
<sequence>MTRLVFSRSATSCTVFLQLLLLLCFQSSHGFSAQPNTAFPMTASVDVLSRRSIAPGDRIPDVCLSWGFNPISEVNMVEYTANESVLILGVTAAFIDSAILETFFHHQEELKQLGIDNIIVYSCNDSAVVGIWNKQLVEAATAAGNANSLMTFFGDPSGVFTKACGMGLEQTPELTNLGLFRRCKPFALYVDKGVVKDVSVDDTKMSAPFWIQRIRELKQ</sequence>
<dbReference type="GO" id="GO:0008379">
    <property type="term" value="F:thioredoxin peroxidase activity"/>
    <property type="evidence" value="ECO:0007669"/>
    <property type="project" value="InterPro"/>
</dbReference>
<dbReference type="GO" id="GO:0034599">
    <property type="term" value="P:cellular response to oxidative stress"/>
    <property type="evidence" value="ECO:0007669"/>
    <property type="project" value="InterPro"/>
</dbReference>
<keyword evidence="3" id="KW-0049">Antioxidant</keyword>
<dbReference type="EMBL" id="CAKOGP040001747">
    <property type="protein sequence ID" value="CAJ1948497.1"/>
    <property type="molecule type" value="Genomic_DNA"/>
</dbReference>
<keyword evidence="2" id="KW-0575">Peroxidase</keyword>
<evidence type="ECO:0000313" key="8">
    <source>
        <dbReference type="Proteomes" id="UP001295423"/>
    </source>
</evidence>
<feature type="domain" description="Redoxin" evidence="6">
    <location>
        <begin position="55"/>
        <end position="204"/>
    </location>
</feature>
<comment type="similarity">
    <text evidence="1">Belongs to the peroxiredoxin family. Prx5 subfamily.</text>
</comment>
<reference evidence="7" key="1">
    <citation type="submission" date="2023-08" db="EMBL/GenBank/DDBJ databases">
        <authorList>
            <person name="Audoor S."/>
            <person name="Bilcke G."/>
        </authorList>
    </citation>
    <scope>NUCLEOTIDE SEQUENCE</scope>
</reference>
<evidence type="ECO:0000256" key="5">
    <source>
        <dbReference type="SAM" id="SignalP"/>
    </source>
</evidence>
<evidence type="ECO:0000256" key="2">
    <source>
        <dbReference type="ARBA" id="ARBA00022559"/>
    </source>
</evidence>